<evidence type="ECO:0000259" key="2">
    <source>
        <dbReference type="PROSITE" id="PS50106"/>
    </source>
</evidence>
<dbReference type="InterPro" id="IPR036034">
    <property type="entry name" value="PDZ_sf"/>
</dbReference>
<feature type="region of interest" description="Disordered" evidence="1">
    <location>
        <begin position="464"/>
        <end position="752"/>
    </location>
</feature>
<dbReference type="GeneTree" id="ENSGT00950000183159"/>
<feature type="compositionally biased region" description="Polar residues" evidence="1">
    <location>
        <begin position="663"/>
        <end position="686"/>
    </location>
</feature>
<dbReference type="SMART" id="SM00228">
    <property type="entry name" value="PDZ"/>
    <property type="match status" value="1"/>
</dbReference>
<feature type="compositionally biased region" description="Polar residues" evidence="1">
    <location>
        <begin position="1230"/>
        <end position="1256"/>
    </location>
</feature>
<dbReference type="Ensembl" id="ENSSSCT00000041124.3">
    <property type="protein sequence ID" value="ENSSSCP00000035575.3"/>
    <property type="gene ID" value="ENSSSCG00000040184.3"/>
</dbReference>
<protein>
    <submittedName>
        <fullName evidence="3">LIM domain 7</fullName>
    </submittedName>
</protein>
<reference evidence="3" key="4">
    <citation type="submission" date="2025-09" db="UniProtKB">
        <authorList>
            <consortium name="Ensembl"/>
        </authorList>
    </citation>
    <scope>IDENTIFICATION</scope>
</reference>
<feature type="compositionally biased region" description="Basic and acidic residues" evidence="1">
    <location>
        <begin position="881"/>
        <end position="892"/>
    </location>
</feature>
<feature type="region of interest" description="Disordered" evidence="1">
    <location>
        <begin position="872"/>
        <end position="899"/>
    </location>
</feature>
<dbReference type="STRING" id="9823.ENSSSCP00000035575"/>
<feature type="compositionally biased region" description="Basic and acidic residues" evidence="1">
    <location>
        <begin position="464"/>
        <end position="505"/>
    </location>
</feature>
<dbReference type="InParanoid" id="A0A286ZVE6"/>
<feature type="region of interest" description="Disordered" evidence="1">
    <location>
        <begin position="1001"/>
        <end position="1180"/>
    </location>
</feature>
<keyword evidence="6" id="KW-1267">Proteomics identification</keyword>
<dbReference type="GO" id="GO:0023051">
    <property type="term" value="P:regulation of signaling"/>
    <property type="evidence" value="ECO:0007669"/>
    <property type="project" value="InterPro"/>
</dbReference>
<dbReference type="VGNC" id="VGNC:89767">
    <property type="gene designation" value="LMO7"/>
</dbReference>
<gene>
    <name evidence="3 5" type="primary">LMO7</name>
</gene>
<dbReference type="InterPro" id="IPR001478">
    <property type="entry name" value="PDZ"/>
</dbReference>
<dbReference type="Gene3D" id="2.30.42.10">
    <property type="match status" value="1"/>
</dbReference>
<dbReference type="PANTHER" id="PTHR46767">
    <property type="entry name" value="LIM DOMAIN ONLY PROTEIN 7"/>
    <property type="match status" value="1"/>
</dbReference>
<dbReference type="Pfam" id="PF00595">
    <property type="entry name" value="PDZ"/>
    <property type="match status" value="1"/>
</dbReference>
<feature type="region of interest" description="Disordered" evidence="1">
    <location>
        <begin position="1221"/>
        <end position="1353"/>
    </location>
</feature>
<dbReference type="Proteomes" id="UP000008227">
    <property type="component" value="Chromosome 11"/>
</dbReference>
<feature type="compositionally biased region" description="Polar residues" evidence="1">
    <location>
        <begin position="552"/>
        <end position="565"/>
    </location>
</feature>
<dbReference type="GO" id="GO:0030155">
    <property type="term" value="P:regulation of cell adhesion"/>
    <property type="evidence" value="ECO:0007669"/>
    <property type="project" value="InterPro"/>
</dbReference>
<reference evidence="4" key="1">
    <citation type="submission" date="2009-11" db="EMBL/GenBank/DDBJ databases">
        <authorList>
            <consortium name="Porcine genome sequencing project"/>
        </authorList>
    </citation>
    <scope>NUCLEOTIDE SEQUENCE [LARGE SCALE GENOMIC DNA]</scope>
    <source>
        <strain evidence="4">Duroc</strain>
    </source>
</reference>
<organism evidence="3 4">
    <name type="scientific">Sus scrofa</name>
    <name type="common">Pig</name>
    <dbReference type="NCBI Taxonomy" id="9823"/>
    <lineage>
        <taxon>Eukaryota</taxon>
        <taxon>Metazoa</taxon>
        <taxon>Chordata</taxon>
        <taxon>Craniata</taxon>
        <taxon>Vertebrata</taxon>
        <taxon>Euteleostomi</taxon>
        <taxon>Mammalia</taxon>
        <taxon>Eutheria</taxon>
        <taxon>Laurasiatheria</taxon>
        <taxon>Artiodactyla</taxon>
        <taxon>Suina</taxon>
        <taxon>Suidae</taxon>
        <taxon>Sus</taxon>
    </lineage>
</organism>
<feature type="region of interest" description="Disordered" evidence="1">
    <location>
        <begin position="967"/>
        <end position="989"/>
    </location>
</feature>
<proteinExistence type="evidence at protein level"/>
<feature type="compositionally biased region" description="Polar residues" evidence="1">
    <location>
        <begin position="743"/>
        <end position="752"/>
    </location>
</feature>
<reference evidence="3" key="3">
    <citation type="submission" date="2025-08" db="UniProtKB">
        <authorList>
            <consortium name="Ensembl"/>
        </authorList>
    </citation>
    <scope>IDENTIFICATION</scope>
</reference>
<dbReference type="Pfam" id="PF15949">
    <property type="entry name" value="DUF4757"/>
    <property type="match status" value="2"/>
</dbReference>
<evidence type="ECO:0000313" key="5">
    <source>
        <dbReference type="VGNC" id="VGNC:89767"/>
    </source>
</evidence>
<evidence type="ECO:0000313" key="4">
    <source>
        <dbReference type="Proteomes" id="UP000008227"/>
    </source>
</evidence>
<name>A0A286ZVE6_PIG</name>
<sequence>MQDHNRDDMSYRRISAIEPKSALPFNRFLPNKSRQPSYVPAPLRKKKLDKNEDNRRSWASPVYTEADGTFPSNERRTWGTNVEHWPRAQETSDSSCYLEEEEEKTSIPNTVKDDLYVRKLSPIMPSPGNAFDQFLPKCWIPGDVNWKRIKRETYKPWYKEFQGFSQFLLLQALQTYSDDILSSETSIKIDPTAGPRLITRRKKLSSAPGYRPEDLETAALDPDLENDDFFVRKTGAFHANPGVLRAFEDLRRLAGHEDPVERDIILQCREGELVLPDLEKDDMIIRRIPAQKKEVPLSGAPDRYQPVPFPEPWTLPPEIQAKFLCVLERTCPPKEQSSSCRVLVPSNRQKKDDMLARKIQSWQLGTPVLPPPSFTPGPCSEADLQKWEAIREASRLRHKKRLMVERLFQKIYGENGSKSLSDVSAEDVQNLRQLRYEEMQKIKSQLKEQDQKWQDDLAKWKDRRKSYTSDLQKKKEEREEIEKQALEKSERRSKTFNEMLQDRESPNQTSTVTLNRRLYSSDDGLNEEKLPSTLMMSEASSQSEGAEEPGTTYPSDMPKQNSTAFANRKAPLRDETQLPSKSPMEEQRPASLSSQHSLNTQMESVAVSASLPRSYQKTDTARLTSVVTPRPFGSQSRGISSLPRSYTMDDAWKYNGDGDSVKRTQNSSVSTSVQKPDKSQLASSLSSKREAATSLESGLSWPSPTPPFSAPSQDQATTSKDTLSSMSSPDLTSELGEGRHSPQTEVSRSQDQFSDMRISINQTPGNSLDFGFTVKWAFSGIFVASVEAGSPAEFSQLQVDDEIIAVNNTKFSYKDTKRWEEAMANAQETGNLVMDIRRYGKSGSPETKWIDTTSGIYSSEKSSNLSITTDFSESLQNSNTESREINGIRDESNTFESKASEPISLKNLKRRSQFFEQGSSDSVVPDLPVPTISAPSRWAWDPEEERKRQERWQKEQDRLLQEKYQREQEKLREEWQRAKQEAERENSKYLNEELMVLNSNSISLAAREPAIATRGEESKSRDREGTRTEEETGQQQQEEGANEDQGKTLQEQLALERERKLKEQQDQEEQEQKQRQAEAEKQKRQAEAEEQMRQTERERETSIKIYQYRRPVDSYDIPKREEESSGLLPSDRNKSRSTTELDDYPANKNGSSRYLERIGSNSSSQKSSKKEQALSGAELERQQILQEMRKRTSLYDDNSWIRQRSSSINKEPICLPGIMRRGESLDNLDSPRTNSWRQSPWLNQPSGVYASSSVQDFSRPPPQLLSTSNRAYMRSPSSSIPPPSAGSVKTTSPSPTPRGHPPAAPQPGSQPRSSVCPVSVTSEALPQEPKSESETTNCTATTAISDSNLDGQPPCDVSLHTKALLQIEEEVVAADVDL</sequence>
<feature type="compositionally biased region" description="Basic and acidic residues" evidence="1">
    <location>
        <begin position="1014"/>
        <end position="1030"/>
    </location>
</feature>
<feature type="domain" description="PDZ" evidence="2">
    <location>
        <begin position="757"/>
        <end position="833"/>
    </location>
</feature>
<feature type="compositionally biased region" description="Polar residues" evidence="1">
    <location>
        <begin position="590"/>
        <end position="603"/>
    </location>
</feature>
<dbReference type="SUPFAM" id="SSF50156">
    <property type="entry name" value="PDZ domain-like"/>
    <property type="match status" value="1"/>
</dbReference>
<dbReference type="InterPro" id="IPR029978">
    <property type="entry name" value="LMO-7"/>
</dbReference>
<feature type="compositionally biased region" description="Polar residues" evidence="1">
    <location>
        <begin position="611"/>
        <end position="644"/>
    </location>
</feature>
<dbReference type="Bgee" id="ENSSSCG00000040184">
    <property type="expression patterns" value="Expressed in heart left ventricle and 44 other cell types or tissues"/>
</dbReference>
<evidence type="ECO:0000313" key="3">
    <source>
        <dbReference type="Ensembl" id="ENSSSCP00000035575.3"/>
    </source>
</evidence>
<evidence type="ECO:0007829" key="6">
    <source>
        <dbReference type="PeptideAtlas" id="A0A286ZVE6"/>
    </source>
</evidence>
<dbReference type="PANTHER" id="PTHR46767:SF1">
    <property type="entry name" value="LIM DOMAIN ONLY PROTEIN 7"/>
    <property type="match status" value="1"/>
</dbReference>
<evidence type="ECO:0000256" key="1">
    <source>
        <dbReference type="SAM" id="MobiDB-lite"/>
    </source>
</evidence>
<reference evidence="3" key="2">
    <citation type="journal article" date="2020" name="Gigascience">
        <title>An improved pig reference genome sequence to enable pig genetics and genomics research.</title>
        <authorList>
            <person name="Warr A."/>
            <person name="Affara N."/>
            <person name="Aken B."/>
            <person name="Beiki H."/>
            <person name="Bickhart D.M."/>
            <person name="Billis K."/>
            <person name="Chow W."/>
            <person name="Eory L."/>
            <person name="Finlayson H.A."/>
            <person name="Flicek P."/>
            <person name="Giron C.G."/>
            <person name="Griffin D.K."/>
            <person name="Hall R."/>
            <person name="Hannum G."/>
            <person name="Hourlier T."/>
            <person name="Howe K."/>
            <person name="Hume D.A."/>
            <person name="Izuogu O."/>
            <person name="Kim K."/>
            <person name="Koren S."/>
            <person name="Liu H."/>
            <person name="Manchanda N."/>
            <person name="Martin F.J."/>
            <person name="Nonneman D.J."/>
            <person name="O'Connor R.E."/>
            <person name="Phillippy A.M."/>
            <person name="Rohrer G.A."/>
            <person name="Rosen B.D."/>
            <person name="Rund L.A."/>
            <person name="Sargent C.A."/>
            <person name="Schook L.B."/>
            <person name="Schroeder S.G."/>
            <person name="Schwartz A.S."/>
            <person name="Skinner B.M."/>
            <person name="Talbot R."/>
            <person name="Tseng E."/>
            <person name="Tuggle C.K."/>
            <person name="Watson M."/>
            <person name="Smith T.P.L."/>
            <person name="Archibald A.L."/>
        </authorList>
    </citation>
    <scope>NUCLEOTIDE SEQUENCE [LARGE SCALE GENOMIC DNA]</scope>
    <source>
        <strain evidence="3">Duroc</strain>
    </source>
</reference>
<feature type="compositionally biased region" description="Polar residues" evidence="1">
    <location>
        <begin position="710"/>
        <end position="731"/>
    </location>
</feature>
<dbReference type="PROSITE" id="PS50106">
    <property type="entry name" value="PDZ"/>
    <property type="match status" value="1"/>
</dbReference>
<feature type="compositionally biased region" description="Pro residues" evidence="1">
    <location>
        <begin position="1294"/>
        <end position="1305"/>
    </location>
</feature>
<keyword evidence="4" id="KW-1185">Reference proteome</keyword>
<dbReference type="ExpressionAtlas" id="A0A286ZVE6">
    <property type="expression patterns" value="baseline and differential"/>
</dbReference>
<feature type="region of interest" description="Disordered" evidence="1">
    <location>
        <begin position="916"/>
        <end position="944"/>
    </location>
</feature>
<feature type="compositionally biased region" description="Basic and acidic residues" evidence="1">
    <location>
        <begin position="1110"/>
        <end position="1123"/>
    </location>
</feature>
<feature type="compositionally biased region" description="Basic and acidic residues" evidence="1">
    <location>
        <begin position="1054"/>
        <end position="1102"/>
    </location>
</feature>
<accession>A0A286ZVE6</accession>
<feature type="compositionally biased region" description="Polar residues" evidence="1">
    <location>
        <begin position="1334"/>
        <end position="1350"/>
    </location>
</feature>
<dbReference type="InterPro" id="IPR031865">
    <property type="entry name" value="DUF4757"/>
</dbReference>
<dbReference type="PaxDb" id="9823-ENSSSCP00000026621"/>
<feature type="region of interest" description="Disordered" evidence="1">
    <location>
        <begin position="25"/>
        <end position="60"/>
    </location>
</feature>